<organism evidence="2 3">
    <name type="scientific">Reticulomyxa filosa</name>
    <dbReference type="NCBI Taxonomy" id="46433"/>
    <lineage>
        <taxon>Eukaryota</taxon>
        <taxon>Sar</taxon>
        <taxon>Rhizaria</taxon>
        <taxon>Retaria</taxon>
        <taxon>Foraminifera</taxon>
        <taxon>Monothalamids</taxon>
        <taxon>Reticulomyxidae</taxon>
        <taxon>Reticulomyxa</taxon>
    </lineage>
</organism>
<evidence type="ECO:0008006" key="4">
    <source>
        <dbReference type="Google" id="ProtNLM"/>
    </source>
</evidence>
<feature type="compositionally biased region" description="Low complexity" evidence="1">
    <location>
        <begin position="76"/>
        <end position="85"/>
    </location>
</feature>
<accession>X6MWK8</accession>
<dbReference type="Pfam" id="PF13469">
    <property type="entry name" value="Sulfotransfer_3"/>
    <property type="match status" value="1"/>
</dbReference>
<dbReference type="OrthoDB" id="429813at2759"/>
<comment type="caution">
    <text evidence="2">The sequence shown here is derived from an EMBL/GenBank/DDBJ whole genome shotgun (WGS) entry which is preliminary data.</text>
</comment>
<dbReference type="Gene3D" id="3.40.50.300">
    <property type="entry name" value="P-loop containing nucleotide triphosphate hydrolases"/>
    <property type="match status" value="1"/>
</dbReference>
<reference evidence="2 3" key="1">
    <citation type="journal article" date="2013" name="Curr. Biol.">
        <title>The Genome of the Foraminiferan Reticulomyxa filosa.</title>
        <authorList>
            <person name="Glockner G."/>
            <person name="Hulsmann N."/>
            <person name="Schleicher M."/>
            <person name="Noegel A.A."/>
            <person name="Eichinger L."/>
            <person name="Gallinger C."/>
            <person name="Pawlowski J."/>
            <person name="Sierra R."/>
            <person name="Euteneuer U."/>
            <person name="Pillet L."/>
            <person name="Moustafa A."/>
            <person name="Platzer M."/>
            <person name="Groth M."/>
            <person name="Szafranski K."/>
            <person name="Schliwa M."/>
        </authorList>
    </citation>
    <scope>NUCLEOTIDE SEQUENCE [LARGE SCALE GENOMIC DNA]</scope>
</reference>
<gene>
    <name evidence="2" type="ORF">RFI_19855</name>
</gene>
<dbReference type="SUPFAM" id="SSF52540">
    <property type="entry name" value="P-loop containing nucleoside triphosphate hydrolases"/>
    <property type="match status" value="1"/>
</dbReference>
<evidence type="ECO:0000256" key="1">
    <source>
        <dbReference type="SAM" id="MobiDB-lite"/>
    </source>
</evidence>
<keyword evidence="3" id="KW-1185">Reference proteome</keyword>
<protein>
    <recommendedName>
        <fullName evidence="4">Protein-tyrosine sulfotransferase</fullName>
    </recommendedName>
</protein>
<name>X6MWK8_RETFI</name>
<proteinExistence type="predicted"/>
<dbReference type="EMBL" id="ASPP01016571">
    <property type="protein sequence ID" value="ETO17465.1"/>
    <property type="molecule type" value="Genomic_DNA"/>
</dbReference>
<sequence length="374" mass="44466">MSVETVTMAREYRNNYGKDDSHRAWYTPGDPGLFYPHSSNNALTQNAPLECEVLWEDCIRNMRANRHLEWKELDDPNNPDNSTNDDLLDENYSDPDFERVKNVIRLQLAYHHKVRKFKQGKDVPSRFLNKNPMNGFRIGYLHQLFPDAKFVHLSRNPLKTCESQIQLEDCAGRCWYFDPQEFRKHAFAPKPLSKEVIDRHEQPPKHWSWLLHGNYPNQFLGFHWFPRIFPRTTPEYHQINKYLKKDKRACAFATGIVQQERCALEAYERLGFKEGKKLLSLWHEDLLHDPALVLERIFEFLEVDTTKDQIMEFLRKEDFPQGKPNVARVERSNEKQEKVFGDETEEVMKALEPCLKRFKERVPFSDKIKKQIQK</sequence>
<dbReference type="InterPro" id="IPR027417">
    <property type="entry name" value="P-loop_NTPase"/>
</dbReference>
<dbReference type="Proteomes" id="UP000023152">
    <property type="component" value="Unassembled WGS sequence"/>
</dbReference>
<feature type="region of interest" description="Disordered" evidence="1">
    <location>
        <begin position="72"/>
        <end position="93"/>
    </location>
</feature>
<evidence type="ECO:0000313" key="3">
    <source>
        <dbReference type="Proteomes" id="UP000023152"/>
    </source>
</evidence>
<dbReference type="AlphaFoldDB" id="X6MWK8"/>
<evidence type="ECO:0000313" key="2">
    <source>
        <dbReference type="EMBL" id="ETO17465.1"/>
    </source>
</evidence>